<gene>
    <name evidence="3" type="ORF">NCTC11401_01591</name>
</gene>
<sequence length="96" mass="11401">MHKESYIYLLANKHNDVLYTGVSNDLIRRVYEHKNKLVAGFTKKYNVDRLVYYEACGCIIVAIEREKQIKGWSRKKKHDLINALNPEWNDLYQSIL</sequence>
<feature type="domain" description="GIY-YIG" evidence="2">
    <location>
        <begin position="3"/>
        <end position="80"/>
    </location>
</feature>
<evidence type="ECO:0000259" key="2">
    <source>
        <dbReference type="PROSITE" id="PS50164"/>
    </source>
</evidence>
<dbReference type="Pfam" id="PF01541">
    <property type="entry name" value="GIY-YIG"/>
    <property type="match status" value="1"/>
</dbReference>
<dbReference type="EMBL" id="UGGV01000001">
    <property type="protein sequence ID" value="STO24773.1"/>
    <property type="molecule type" value="Genomic_DNA"/>
</dbReference>
<dbReference type="PROSITE" id="PS50164">
    <property type="entry name" value="GIY_YIG"/>
    <property type="match status" value="1"/>
</dbReference>
<dbReference type="SUPFAM" id="SSF82771">
    <property type="entry name" value="GIY-YIG endonuclease"/>
    <property type="match status" value="1"/>
</dbReference>
<evidence type="ECO:0000313" key="4">
    <source>
        <dbReference type="Proteomes" id="UP000254374"/>
    </source>
</evidence>
<evidence type="ECO:0000256" key="1">
    <source>
        <dbReference type="ARBA" id="ARBA00007435"/>
    </source>
</evidence>
<dbReference type="InterPro" id="IPR035901">
    <property type="entry name" value="GIY-YIG_endonuc_sf"/>
</dbReference>
<reference evidence="3 4" key="1">
    <citation type="submission" date="2018-06" db="EMBL/GenBank/DDBJ databases">
        <authorList>
            <consortium name="Pathogen Informatics"/>
            <person name="Doyle S."/>
        </authorList>
    </citation>
    <scope>NUCLEOTIDE SEQUENCE [LARGE SCALE GENOMIC DNA]</scope>
    <source>
        <strain evidence="3 4">NCTC11401</strain>
    </source>
</reference>
<dbReference type="Proteomes" id="UP000254374">
    <property type="component" value="Unassembled WGS sequence"/>
</dbReference>
<dbReference type="AlphaFoldDB" id="A0A377GJM6"/>
<proteinExistence type="inferred from homology"/>
<comment type="similarity">
    <text evidence="1">Belongs to the UPF0213 family.</text>
</comment>
<dbReference type="InterPro" id="IPR050190">
    <property type="entry name" value="UPF0213_domain"/>
</dbReference>
<dbReference type="CDD" id="cd10448">
    <property type="entry name" value="GIY-YIG_unchar_3"/>
    <property type="match status" value="1"/>
</dbReference>
<dbReference type="PANTHER" id="PTHR34477">
    <property type="entry name" value="UPF0213 PROTEIN YHBQ"/>
    <property type="match status" value="1"/>
</dbReference>
<protein>
    <submittedName>
        <fullName evidence="3">GIY-YIG nuclease superfamily protein</fullName>
    </submittedName>
</protein>
<dbReference type="RefSeq" id="WP_115266192.1">
    <property type="nucleotide sequence ID" value="NZ_UGGV01000001.1"/>
</dbReference>
<dbReference type="InterPro" id="IPR000305">
    <property type="entry name" value="GIY-YIG_endonuc"/>
</dbReference>
<evidence type="ECO:0000313" key="3">
    <source>
        <dbReference type="EMBL" id="STO24773.1"/>
    </source>
</evidence>
<dbReference type="Gene3D" id="3.40.1440.10">
    <property type="entry name" value="GIY-YIG endonuclease"/>
    <property type="match status" value="1"/>
</dbReference>
<dbReference type="PANTHER" id="PTHR34477:SF5">
    <property type="entry name" value="BSL5627 PROTEIN"/>
    <property type="match status" value="1"/>
</dbReference>
<accession>A0A377GJM6</accession>
<organism evidence="3 4">
    <name type="scientific">Fluoribacter gormanii</name>
    <dbReference type="NCBI Taxonomy" id="464"/>
    <lineage>
        <taxon>Bacteria</taxon>
        <taxon>Pseudomonadati</taxon>
        <taxon>Pseudomonadota</taxon>
        <taxon>Gammaproteobacteria</taxon>
        <taxon>Legionellales</taxon>
        <taxon>Legionellaceae</taxon>
        <taxon>Fluoribacter</taxon>
    </lineage>
</organism>
<name>A0A377GJM6_9GAMM</name>